<evidence type="ECO:0008006" key="3">
    <source>
        <dbReference type="Google" id="ProtNLM"/>
    </source>
</evidence>
<gene>
    <name evidence="1" type="ORF">CH339_05035</name>
</gene>
<dbReference type="AlphaFoldDB" id="A0A327JRS2"/>
<protein>
    <recommendedName>
        <fullName evidence="3">Methyltransferase type 11 domain-containing protein</fullName>
    </recommendedName>
</protein>
<keyword evidence="2" id="KW-1185">Reference proteome</keyword>
<sequence length="284" mass="32004">MPGNENQLWIEKEDIFDANAYVDAARRAKASGQIVLAHSMLRSAKFLGADVDQDDLASTQMTGDQLLNQGVRYARNQRTADLVFEHFGHDDLSIVDIGGHTGFIAQFLKNANYLLCEPTINNMMSTDLVAAGYEFDVALAVHVFEHIPDDDKEDFFQSLLALGKKGVILCNPVDTGDAVERQKFLLEVFGPLQWIVEHLECGTPTIDIYHEYAERNDLNLEVRPNGDLFLSLALFAMGHFAQAANDRELSRMNGMLSRYINRDYKSQQSEKFPADYAMIFTKKK</sequence>
<dbReference type="InterPro" id="IPR029063">
    <property type="entry name" value="SAM-dependent_MTases_sf"/>
</dbReference>
<dbReference type="SUPFAM" id="SSF53335">
    <property type="entry name" value="S-adenosyl-L-methionine-dependent methyltransferases"/>
    <property type="match status" value="1"/>
</dbReference>
<name>A0A327JRS2_9HYPH</name>
<dbReference type="Gene3D" id="3.40.50.150">
    <property type="entry name" value="Vaccinia Virus protein VP39"/>
    <property type="match status" value="1"/>
</dbReference>
<accession>A0A327JRS2</accession>
<dbReference type="OrthoDB" id="9810247at2"/>
<dbReference type="EMBL" id="NPEV01000007">
    <property type="protein sequence ID" value="RAI28771.1"/>
    <property type="molecule type" value="Genomic_DNA"/>
</dbReference>
<dbReference type="RefSeq" id="WP_111433198.1">
    <property type="nucleotide sequence ID" value="NZ_JACIGG010000014.1"/>
</dbReference>
<evidence type="ECO:0000313" key="1">
    <source>
        <dbReference type="EMBL" id="RAI28771.1"/>
    </source>
</evidence>
<comment type="caution">
    <text evidence="1">The sequence shown here is derived from an EMBL/GenBank/DDBJ whole genome shotgun (WGS) entry which is preliminary data.</text>
</comment>
<proteinExistence type="predicted"/>
<evidence type="ECO:0000313" key="2">
    <source>
        <dbReference type="Proteomes" id="UP000249299"/>
    </source>
</evidence>
<reference evidence="1 2" key="1">
    <citation type="submission" date="2017-07" db="EMBL/GenBank/DDBJ databases">
        <title>Draft Genome Sequences of Select Purple Nonsulfur Bacteria.</title>
        <authorList>
            <person name="Lasarre B."/>
            <person name="Mckinlay J.B."/>
        </authorList>
    </citation>
    <scope>NUCLEOTIDE SEQUENCE [LARGE SCALE GENOMIC DNA]</scope>
    <source>
        <strain evidence="1 2">DSM 11290</strain>
    </source>
</reference>
<organism evidence="1 2">
    <name type="scientific">Rhodobium orientis</name>
    <dbReference type="NCBI Taxonomy" id="34017"/>
    <lineage>
        <taxon>Bacteria</taxon>
        <taxon>Pseudomonadati</taxon>
        <taxon>Pseudomonadota</taxon>
        <taxon>Alphaproteobacteria</taxon>
        <taxon>Hyphomicrobiales</taxon>
        <taxon>Rhodobiaceae</taxon>
        <taxon>Rhodobium</taxon>
    </lineage>
</organism>
<dbReference type="Proteomes" id="UP000249299">
    <property type="component" value="Unassembled WGS sequence"/>
</dbReference>